<reference evidence="1" key="1">
    <citation type="submission" date="2020-01" db="EMBL/GenBank/DDBJ databases">
        <authorList>
            <person name="Mishra B."/>
        </authorList>
    </citation>
    <scope>NUCLEOTIDE SEQUENCE [LARGE SCALE GENOMIC DNA]</scope>
</reference>
<dbReference type="AlphaFoldDB" id="A0A6D2JM89"/>
<proteinExistence type="predicted"/>
<organism evidence="1 2">
    <name type="scientific">Microthlaspi erraticum</name>
    <dbReference type="NCBI Taxonomy" id="1685480"/>
    <lineage>
        <taxon>Eukaryota</taxon>
        <taxon>Viridiplantae</taxon>
        <taxon>Streptophyta</taxon>
        <taxon>Embryophyta</taxon>
        <taxon>Tracheophyta</taxon>
        <taxon>Spermatophyta</taxon>
        <taxon>Magnoliopsida</taxon>
        <taxon>eudicotyledons</taxon>
        <taxon>Gunneridae</taxon>
        <taxon>Pentapetalae</taxon>
        <taxon>rosids</taxon>
        <taxon>malvids</taxon>
        <taxon>Brassicales</taxon>
        <taxon>Brassicaceae</taxon>
        <taxon>Coluteocarpeae</taxon>
        <taxon>Microthlaspi</taxon>
    </lineage>
</organism>
<sequence length="361" mass="41098">MASGQKVSLEKSKIYFSANVTWDQREEISGFSGIQQTCDLGKYLGMPVLQKRLNKETFGDVLARMSSRLAGWKGRVLSMVGRLTLTKAVISAIPIHSMSTIMLPQATLARMDQISRSFLWGSDGEKKKQHLVAWNRVCVPKREGGLGFRSAREMNMAMIAKIGWRLLQDQNSLWAGVLRSKYKTGDLVDRSWIVAKSHWSSTWRSIMVGMREVILEGIGWVIGDGRSISFWRDRWLSDTPLITSAGVMIPDGLKLMTVRDLWQDGMRWRMDRILPYVSEENRLKMMSVVVDTLSGAKDSLSWTANPDGEFTVSSAYNLLTRNEVPRQDMEKFYDRVWRVVAPERGTVILVDGREPMYNDEC</sequence>
<protein>
    <recommendedName>
        <fullName evidence="3">Reverse transcriptase zinc-binding domain-containing protein</fullName>
    </recommendedName>
</protein>
<dbReference type="EMBL" id="CACVBM020001274">
    <property type="protein sequence ID" value="CAA7042860.1"/>
    <property type="molecule type" value="Genomic_DNA"/>
</dbReference>
<name>A0A6D2JM89_9BRAS</name>
<dbReference type="OrthoDB" id="1938625at2759"/>
<accession>A0A6D2JM89</accession>
<dbReference type="PANTHER" id="PTHR33116">
    <property type="entry name" value="REVERSE TRANSCRIPTASE ZINC-BINDING DOMAIN-CONTAINING PROTEIN-RELATED-RELATED"/>
    <property type="match status" value="1"/>
</dbReference>
<evidence type="ECO:0000313" key="2">
    <source>
        <dbReference type="Proteomes" id="UP000467841"/>
    </source>
</evidence>
<evidence type="ECO:0000313" key="1">
    <source>
        <dbReference type="EMBL" id="CAA7042860.1"/>
    </source>
</evidence>
<comment type="caution">
    <text evidence="1">The sequence shown here is derived from an EMBL/GenBank/DDBJ whole genome shotgun (WGS) entry which is preliminary data.</text>
</comment>
<gene>
    <name evidence="1" type="ORF">MERR_LOCUS30095</name>
</gene>
<dbReference type="PANTHER" id="PTHR33116:SF70">
    <property type="entry name" value="NON-LTR RETROELEMENT REVERSE TRANSCRIPTASE-LIKE PROTEIN"/>
    <property type="match status" value="1"/>
</dbReference>
<dbReference type="Proteomes" id="UP000467841">
    <property type="component" value="Unassembled WGS sequence"/>
</dbReference>
<evidence type="ECO:0008006" key="3">
    <source>
        <dbReference type="Google" id="ProtNLM"/>
    </source>
</evidence>
<keyword evidence="2" id="KW-1185">Reference proteome</keyword>